<protein>
    <recommendedName>
        <fullName evidence="6">Integral membrane bound transporter domain-containing protein</fullName>
    </recommendedName>
</protein>
<evidence type="ECO:0000313" key="7">
    <source>
        <dbReference type="EMBL" id="GAA2171974.1"/>
    </source>
</evidence>
<keyword evidence="2 5" id="KW-0812">Transmembrane</keyword>
<feature type="domain" description="Integral membrane bound transporter" evidence="6">
    <location>
        <begin position="206"/>
        <end position="329"/>
    </location>
</feature>
<feature type="transmembrane region" description="Helical" evidence="5">
    <location>
        <begin position="283"/>
        <end position="306"/>
    </location>
</feature>
<evidence type="ECO:0000313" key="8">
    <source>
        <dbReference type="Proteomes" id="UP001501599"/>
    </source>
</evidence>
<evidence type="ECO:0000256" key="3">
    <source>
        <dbReference type="ARBA" id="ARBA00022989"/>
    </source>
</evidence>
<evidence type="ECO:0000259" key="6">
    <source>
        <dbReference type="Pfam" id="PF13515"/>
    </source>
</evidence>
<feature type="transmembrane region" description="Helical" evidence="5">
    <location>
        <begin position="245"/>
        <end position="263"/>
    </location>
</feature>
<dbReference type="Proteomes" id="UP001501599">
    <property type="component" value="Unassembled WGS sequence"/>
</dbReference>
<accession>A0ABN3AL95</accession>
<evidence type="ECO:0000256" key="4">
    <source>
        <dbReference type="ARBA" id="ARBA00023136"/>
    </source>
</evidence>
<evidence type="ECO:0000256" key="5">
    <source>
        <dbReference type="SAM" id="Phobius"/>
    </source>
</evidence>
<feature type="transmembrane region" description="Helical" evidence="5">
    <location>
        <begin position="196"/>
        <end position="213"/>
    </location>
</feature>
<dbReference type="Pfam" id="PF13515">
    <property type="entry name" value="FUSC_2"/>
    <property type="match status" value="1"/>
</dbReference>
<evidence type="ECO:0000256" key="2">
    <source>
        <dbReference type="ARBA" id="ARBA00022692"/>
    </source>
</evidence>
<dbReference type="RefSeq" id="WP_344342517.1">
    <property type="nucleotide sequence ID" value="NZ_BAAAQT010000005.1"/>
</dbReference>
<proteinExistence type="predicted"/>
<gene>
    <name evidence="7" type="ORF">GCM10009846_08060</name>
</gene>
<keyword evidence="4 5" id="KW-0472">Membrane</keyword>
<reference evidence="7 8" key="1">
    <citation type="journal article" date="2019" name="Int. J. Syst. Evol. Microbiol.">
        <title>The Global Catalogue of Microorganisms (GCM) 10K type strain sequencing project: providing services to taxonomists for standard genome sequencing and annotation.</title>
        <authorList>
            <consortium name="The Broad Institute Genomics Platform"/>
            <consortium name="The Broad Institute Genome Sequencing Center for Infectious Disease"/>
            <person name="Wu L."/>
            <person name="Ma J."/>
        </authorList>
    </citation>
    <scope>NUCLEOTIDE SEQUENCE [LARGE SCALE GENOMIC DNA]</scope>
    <source>
        <strain evidence="7 8">JCM 16026</strain>
    </source>
</reference>
<feature type="transmembrane region" description="Helical" evidence="5">
    <location>
        <begin position="318"/>
        <end position="338"/>
    </location>
</feature>
<comment type="subcellular location">
    <subcellularLocation>
        <location evidence="1">Membrane</location>
        <topology evidence="1">Multi-pass membrane protein</topology>
    </subcellularLocation>
</comment>
<organism evidence="7 8">
    <name type="scientific">Agrococcus versicolor</name>
    <dbReference type="NCBI Taxonomy" id="501482"/>
    <lineage>
        <taxon>Bacteria</taxon>
        <taxon>Bacillati</taxon>
        <taxon>Actinomycetota</taxon>
        <taxon>Actinomycetes</taxon>
        <taxon>Micrococcales</taxon>
        <taxon>Microbacteriaceae</taxon>
        <taxon>Agrococcus</taxon>
    </lineage>
</organism>
<keyword evidence="3 5" id="KW-1133">Transmembrane helix</keyword>
<feature type="transmembrane region" description="Helical" evidence="5">
    <location>
        <begin position="53"/>
        <end position="68"/>
    </location>
</feature>
<dbReference type="InterPro" id="IPR049453">
    <property type="entry name" value="Memb_transporter_dom"/>
</dbReference>
<feature type="transmembrane region" description="Helical" evidence="5">
    <location>
        <begin position="103"/>
        <end position="120"/>
    </location>
</feature>
<comment type="caution">
    <text evidence="7">The sequence shown here is derived from an EMBL/GenBank/DDBJ whole genome shotgun (WGS) entry which is preliminary data.</text>
</comment>
<dbReference type="EMBL" id="BAAAQT010000005">
    <property type="protein sequence ID" value="GAA2171974.1"/>
    <property type="molecule type" value="Genomic_DNA"/>
</dbReference>
<feature type="transmembrane region" description="Helical" evidence="5">
    <location>
        <begin position="132"/>
        <end position="149"/>
    </location>
</feature>
<feature type="transmembrane region" description="Helical" evidence="5">
    <location>
        <begin position="80"/>
        <end position="97"/>
    </location>
</feature>
<evidence type="ECO:0000256" key="1">
    <source>
        <dbReference type="ARBA" id="ARBA00004141"/>
    </source>
</evidence>
<sequence length="344" mass="35302">MAGGPGPLHHVRGVLGESVRVGPAPGAHRVAIRGSLVLLVALSTLLVLDRLDLAIAAAFGAFASLYGGRRPAPGRWRTQAWMGALLASCAAVGAVVGATPWRAWLAIPLVAAVAGLATWASDRQGWRPPGPFFLVFAAGACASVPFAPADVPLVPLVAAATAATAVLLGALEQVVLPTRKPAPPHPPRDPRIRWQVVRAVVAVAVAGSLATAIGGDHPYWAMLAAVVPFAVSHAHGQLARGVQRVVGTVLGLGVAWLLLAADLPPLPTILVAVALQAVVELVIGWNYGIGLVAITPLAMLLVHLAAPIPVDALLTSRLLETVLGVVVGSLAVVAIRPWRRRVGS</sequence>
<feature type="transmembrane region" description="Helical" evidence="5">
    <location>
        <begin position="155"/>
        <end position="176"/>
    </location>
</feature>
<name>A0ABN3AL95_9MICO</name>
<keyword evidence="8" id="KW-1185">Reference proteome</keyword>